<proteinExistence type="inferred from homology"/>
<accession>A0A3S4HL97</accession>
<feature type="domain" description="Enoyl reductase (ER)" evidence="6">
    <location>
        <begin position="11"/>
        <end position="344"/>
    </location>
</feature>
<reference evidence="7 8" key="1">
    <citation type="submission" date="2018-12" db="EMBL/GenBank/DDBJ databases">
        <authorList>
            <consortium name="Pathogen Informatics"/>
        </authorList>
    </citation>
    <scope>NUCLEOTIDE SEQUENCE [LARGE SCALE GENOMIC DNA]</scope>
    <source>
        <strain evidence="7 8">NCTC11214</strain>
    </source>
</reference>
<gene>
    <name evidence="7" type="primary">adhC2_2</name>
    <name evidence="7" type="ORF">NCTC11214_02493</name>
</gene>
<name>A0A3S4HL97_SEROD</name>
<dbReference type="InterPro" id="IPR020843">
    <property type="entry name" value="ER"/>
</dbReference>
<dbReference type="SUPFAM" id="SSF51735">
    <property type="entry name" value="NAD(P)-binding Rossmann-fold domains"/>
    <property type="match status" value="1"/>
</dbReference>
<evidence type="ECO:0000256" key="1">
    <source>
        <dbReference type="ARBA" id="ARBA00001947"/>
    </source>
</evidence>
<dbReference type="InterPro" id="IPR047109">
    <property type="entry name" value="CAD-like"/>
</dbReference>
<keyword evidence="4 7" id="KW-0560">Oxidoreductase</keyword>
<evidence type="ECO:0000259" key="6">
    <source>
        <dbReference type="SMART" id="SM00829"/>
    </source>
</evidence>
<organism evidence="7 8">
    <name type="scientific">Serratia odorifera</name>
    <dbReference type="NCBI Taxonomy" id="618"/>
    <lineage>
        <taxon>Bacteria</taxon>
        <taxon>Pseudomonadati</taxon>
        <taxon>Pseudomonadota</taxon>
        <taxon>Gammaproteobacteria</taxon>
        <taxon>Enterobacterales</taxon>
        <taxon>Yersiniaceae</taxon>
        <taxon>Serratia</taxon>
    </lineage>
</organism>
<evidence type="ECO:0000313" key="8">
    <source>
        <dbReference type="Proteomes" id="UP000281391"/>
    </source>
</evidence>
<dbReference type="Proteomes" id="UP000281391">
    <property type="component" value="Chromosome"/>
</dbReference>
<dbReference type="Gene3D" id="3.40.50.720">
    <property type="entry name" value="NAD(P)-binding Rossmann-like Domain"/>
    <property type="match status" value="1"/>
</dbReference>
<dbReference type="GO" id="GO:0008270">
    <property type="term" value="F:zinc ion binding"/>
    <property type="evidence" value="ECO:0007669"/>
    <property type="project" value="InterPro"/>
</dbReference>
<dbReference type="SMART" id="SM00829">
    <property type="entry name" value="PKS_ER"/>
    <property type="match status" value="1"/>
</dbReference>
<dbReference type="RefSeq" id="WP_004133513.1">
    <property type="nucleotide sequence ID" value="NZ_LR134117.1"/>
</dbReference>
<evidence type="ECO:0000256" key="2">
    <source>
        <dbReference type="ARBA" id="ARBA00022723"/>
    </source>
</evidence>
<dbReference type="InterPro" id="IPR013149">
    <property type="entry name" value="ADH-like_C"/>
</dbReference>
<dbReference type="KEGG" id="sof:NCTC11214_02493"/>
<evidence type="ECO:0000256" key="3">
    <source>
        <dbReference type="ARBA" id="ARBA00022833"/>
    </source>
</evidence>
<evidence type="ECO:0000256" key="4">
    <source>
        <dbReference type="ARBA" id="ARBA00023002"/>
    </source>
</evidence>
<dbReference type="InterPro" id="IPR011032">
    <property type="entry name" value="GroES-like_sf"/>
</dbReference>
<dbReference type="PANTHER" id="PTHR42683">
    <property type="entry name" value="ALDEHYDE REDUCTASE"/>
    <property type="match status" value="1"/>
</dbReference>
<dbReference type="InterPro" id="IPR036291">
    <property type="entry name" value="NAD(P)-bd_dom_sf"/>
</dbReference>
<evidence type="ECO:0000313" key="7">
    <source>
        <dbReference type="EMBL" id="VDZ57579.1"/>
    </source>
</evidence>
<comment type="cofactor">
    <cofactor evidence="1 5">
        <name>Zn(2+)</name>
        <dbReference type="ChEBI" id="CHEBI:29105"/>
    </cofactor>
</comment>
<dbReference type="CDD" id="cd05283">
    <property type="entry name" value="CAD1"/>
    <property type="match status" value="1"/>
</dbReference>
<dbReference type="PROSITE" id="PS00059">
    <property type="entry name" value="ADH_ZINC"/>
    <property type="match status" value="1"/>
</dbReference>
<keyword evidence="2 5" id="KW-0479">Metal-binding</keyword>
<comment type="similarity">
    <text evidence="5">Belongs to the zinc-containing alcohol dehydrogenase family.</text>
</comment>
<dbReference type="EMBL" id="LR134117">
    <property type="protein sequence ID" value="VDZ57579.1"/>
    <property type="molecule type" value="Genomic_DNA"/>
</dbReference>
<dbReference type="SUPFAM" id="SSF50129">
    <property type="entry name" value="GroES-like"/>
    <property type="match status" value="1"/>
</dbReference>
<dbReference type="EC" id="1.1.1.2" evidence="7"/>
<dbReference type="FunFam" id="3.40.50.720:FF:000022">
    <property type="entry name" value="Cinnamyl alcohol dehydrogenase"/>
    <property type="match status" value="1"/>
</dbReference>
<dbReference type="InterPro" id="IPR002328">
    <property type="entry name" value="ADH_Zn_CS"/>
</dbReference>
<dbReference type="InterPro" id="IPR013154">
    <property type="entry name" value="ADH-like_N"/>
</dbReference>
<dbReference type="GO" id="GO:0008106">
    <property type="term" value="F:alcohol dehydrogenase (NADP+) activity"/>
    <property type="evidence" value="ECO:0007669"/>
    <property type="project" value="UniProtKB-EC"/>
</dbReference>
<dbReference type="AlphaFoldDB" id="A0A3S4HL97"/>
<evidence type="ECO:0000256" key="5">
    <source>
        <dbReference type="RuleBase" id="RU361277"/>
    </source>
</evidence>
<dbReference type="Pfam" id="PF00107">
    <property type="entry name" value="ADH_zinc_N"/>
    <property type="match status" value="1"/>
</dbReference>
<dbReference type="Gene3D" id="3.90.180.10">
    <property type="entry name" value="Medium-chain alcohol dehydrogenases, catalytic domain"/>
    <property type="match status" value="1"/>
</dbReference>
<sequence length="352" mass="37967">MKTFGYAAQNAQSGLAPMSFERRALRDDDLAIEINYCGVCHSDLHQIRDDWRSWNPTVYPSIPGHEIIGTVIEVGPNVTHYKIGDAVAVGTIVDSCRVCDQCRRGEEQMCREFPTMTYNSSDRHDGKTTLGGYSKHIIVREEFVLRMPEGLDAARAAPLLCAGITVYSPLRTWNVGPGSRVGVIGIGGLGHLAVKFAAGLGAHVTVITRTEAKTAEARALGADTTLISNSDDAMKAATSSFDVIIDTIPVEHDVSAYVQLLDVEGALVIVGALGNMAGFNSLPLIMGRRCITGSPSGGIAETQEMLDFCGKTGILPECEMIAIAEINEAFERMERGEVHYRFVIDMATLSDA</sequence>
<protein>
    <submittedName>
        <fullName evidence="7">NADP-dependent alcohol dehydrogenase C 2</fullName>
        <ecNumber evidence="7">1.1.1.2</ecNumber>
    </submittedName>
</protein>
<dbReference type="Pfam" id="PF08240">
    <property type="entry name" value="ADH_N"/>
    <property type="match status" value="1"/>
</dbReference>
<keyword evidence="3 5" id="KW-0862">Zinc</keyword>